<comment type="caution">
    <text evidence="3">The sequence shown here is derived from an EMBL/GenBank/DDBJ whole genome shotgun (WGS) entry which is preliminary data.</text>
</comment>
<proteinExistence type="predicted"/>
<sequence>MRLLNTTTLQFLESLSRQMSYEDFDLTIQPQELVPPWLIPKIEATKSRAGYRKILDFARVARERGYDWCWIDTCCIDERSSAELSEAINSMWRWYKRAKLCVVYLDDVAPGSHEVKSAAFVMSEWFRRCWTLQELLAPRSLVFCTSTWTRFMQLKKTRNIFGVGQKAAWFEDGDEDGSPAPGQEAMQLLIQASRIPFPRLSYYRSPSMFSIAARMSWASGRDATRVEDVAYSLLGLFGINMPLLYGEGENAFNRLQQEIIRSSSDESIFAWRSLCDSGCEADGCFSRCCSSNTLLARSPAAFQRSGDIHELYRDMPTPEEIEEPDIEVETSRTRSITHSITNRSVVLRPKAFLTRRSGTSTVMVEQEDHTLKEVAKTPGTHCYYIVYLRCYDAKEDRQCSLVLDADETDLEYSGMPLSRILVPSYQYYGSPVDVFCRVQSCNLHFSPFAKDYDGVFELDFGIEEMDVVLYAPIGAVNEDDNSDDPDDPDDPK</sequence>
<dbReference type="InterPro" id="IPR010730">
    <property type="entry name" value="HET"/>
</dbReference>
<evidence type="ECO:0000259" key="1">
    <source>
        <dbReference type="Pfam" id="PF06985"/>
    </source>
</evidence>
<dbReference type="Proteomes" id="UP001274830">
    <property type="component" value="Unassembled WGS sequence"/>
</dbReference>
<keyword evidence="4" id="KW-1185">Reference proteome</keyword>
<dbReference type="PANTHER" id="PTHR10622:SF10">
    <property type="entry name" value="HET DOMAIN-CONTAINING PROTEIN"/>
    <property type="match status" value="1"/>
</dbReference>
<feature type="domain" description="Heterokaryon incompatibility" evidence="1">
    <location>
        <begin position="54"/>
        <end position="109"/>
    </location>
</feature>
<name>A0AAE1C5N8_9PEZI</name>
<gene>
    <name evidence="3" type="ORF">LTR78_001428</name>
</gene>
<accession>A0AAE1C5N8</accession>
<feature type="domain" description="DUF8212" evidence="2">
    <location>
        <begin position="250"/>
        <end position="314"/>
    </location>
</feature>
<evidence type="ECO:0000259" key="2">
    <source>
        <dbReference type="Pfam" id="PF26640"/>
    </source>
</evidence>
<protein>
    <recommendedName>
        <fullName evidence="5">Heterokaryon incompatibility domain-containing protein</fullName>
    </recommendedName>
</protein>
<dbReference type="AlphaFoldDB" id="A0AAE1C5N8"/>
<dbReference type="Pfam" id="PF26640">
    <property type="entry name" value="DUF8212"/>
    <property type="match status" value="1"/>
</dbReference>
<organism evidence="3 4">
    <name type="scientific">Recurvomyces mirabilis</name>
    <dbReference type="NCBI Taxonomy" id="574656"/>
    <lineage>
        <taxon>Eukaryota</taxon>
        <taxon>Fungi</taxon>
        <taxon>Dikarya</taxon>
        <taxon>Ascomycota</taxon>
        <taxon>Pezizomycotina</taxon>
        <taxon>Dothideomycetes</taxon>
        <taxon>Dothideomycetidae</taxon>
        <taxon>Mycosphaerellales</taxon>
        <taxon>Teratosphaeriaceae</taxon>
        <taxon>Recurvomyces</taxon>
    </lineage>
</organism>
<dbReference type="EMBL" id="JAUTXT010000003">
    <property type="protein sequence ID" value="KAK3678975.1"/>
    <property type="molecule type" value="Genomic_DNA"/>
</dbReference>
<reference evidence="3" key="1">
    <citation type="submission" date="2023-07" db="EMBL/GenBank/DDBJ databases">
        <title>Black Yeasts Isolated from many extreme environments.</title>
        <authorList>
            <person name="Coleine C."/>
            <person name="Stajich J.E."/>
            <person name="Selbmann L."/>
        </authorList>
    </citation>
    <scope>NUCLEOTIDE SEQUENCE</scope>
    <source>
        <strain evidence="3">CCFEE 5485</strain>
    </source>
</reference>
<dbReference type="InterPro" id="IPR058525">
    <property type="entry name" value="DUF8212"/>
</dbReference>
<dbReference type="Pfam" id="PF06985">
    <property type="entry name" value="HET"/>
    <property type="match status" value="1"/>
</dbReference>
<dbReference type="PANTHER" id="PTHR10622">
    <property type="entry name" value="HET DOMAIN-CONTAINING PROTEIN"/>
    <property type="match status" value="1"/>
</dbReference>
<evidence type="ECO:0000313" key="3">
    <source>
        <dbReference type="EMBL" id="KAK3678975.1"/>
    </source>
</evidence>
<evidence type="ECO:0008006" key="5">
    <source>
        <dbReference type="Google" id="ProtNLM"/>
    </source>
</evidence>
<evidence type="ECO:0000313" key="4">
    <source>
        <dbReference type="Proteomes" id="UP001274830"/>
    </source>
</evidence>